<feature type="region of interest" description="Disordered" evidence="9">
    <location>
        <begin position="156"/>
        <end position="177"/>
    </location>
</feature>
<dbReference type="CTD" id="254778"/>
<dbReference type="AlphaFoldDB" id="A0A6P5LPG4"/>
<keyword evidence="11" id="KW-1185">Reference proteome</keyword>
<dbReference type="RefSeq" id="XP_020857826.1">
    <property type="nucleotide sequence ID" value="XM_021002167.1"/>
</dbReference>
<evidence type="ECO:0000256" key="1">
    <source>
        <dbReference type="ARBA" id="ARBA00004123"/>
    </source>
</evidence>
<feature type="domain" description="Vexin" evidence="10">
    <location>
        <begin position="42"/>
        <end position="119"/>
    </location>
</feature>
<sequence>MHQIYSCSDENLEVFTTVISSKVSSPARRKVKISQHLLTKSVVAVTDYHIHGPLELLPHRNDRLQVLCREGEERRFGRLQNGPQGQPQAKNTGRHVGISEPKPLILCGNRAYGKSLISQTSLPVPRITVKQPPANEIAAAEESDRSLTKEPRRLARKIPEDDPAFPQGAEASVPLTGRTGCGTPNILRKMWMKHKKKSEYLGATNCAFEAD</sequence>
<evidence type="ECO:0000256" key="2">
    <source>
        <dbReference type="ARBA" id="ARBA00004236"/>
    </source>
</evidence>
<dbReference type="InParanoid" id="A0A6P5LPG4"/>
<feature type="compositionally biased region" description="Polar residues" evidence="9">
    <location>
        <begin position="81"/>
        <end position="91"/>
    </location>
</feature>
<proteinExistence type="inferred from homology"/>
<keyword evidence="8" id="KW-0539">Nucleus</keyword>
<keyword evidence="5" id="KW-1003">Cell membrane</keyword>
<evidence type="ECO:0000256" key="5">
    <source>
        <dbReference type="ARBA" id="ARBA00022475"/>
    </source>
</evidence>
<accession>A0A6P5LPG4</accession>
<dbReference type="PANTHER" id="PTHR31520:SF1">
    <property type="entry name" value="VEXIN"/>
    <property type="match status" value="1"/>
</dbReference>
<dbReference type="FunCoup" id="A0A6P5LPG4">
    <property type="interactions" value="397"/>
</dbReference>
<gene>
    <name evidence="12" type="primary">CUNH8orf46</name>
</gene>
<keyword evidence="7" id="KW-0472">Membrane</keyword>
<dbReference type="Proteomes" id="UP000515140">
    <property type="component" value="Unplaced"/>
</dbReference>
<evidence type="ECO:0000256" key="4">
    <source>
        <dbReference type="ARBA" id="ARBA00015328"/>
    </source>
</evidence>
<feature type="region of interest" description="Disordered" evidence="9">
    <location>
        <begin position="77"/>
        <end position="97"/>
    </location>
</feature>
<name>A0A6P5LPG4_PHACI</name>
<evidence type="ECO:0000256" key="3">
    <source>
        <dbReference type="ARBA" id="ARBA00010010"/>
    </source>
</evidence>
<evidence type="ECO:0000259" key="10">
    <source>
        <dbReference type="Pfam" id="PF15505"/>
    </source>
</evidence>
<dbReference type="GO" id="GO:0030182">
    <property type="term" value="P:neuron differentiation"/>
    <property type="evidence" value="ECO:0007669"/>
    <property type="project" value="Ensembl"/>
</dbReference>
<dbReference type="OMA" id="DRWDTGD"/>
<dbReference type="GO" id="GO:0005886">
    <property type="term" value="C:plasma membrane"/>
    <property type="evidence" value="ECO:0007669"/>
    <property type="project" value="UniProtKB-SubCell"/>
</dbReference>
<comment type="similarity">
    <text evidence="3">Belongs to the vexin family.</text>
</comment>
<evidence type="ECO:0000256" key="6">
    <source>
        <dbReference type="ARBA" id="ARBA00022902"/>
    </source>
</evidence>
<organism evidence="11 12">
    <name type="scientific">Phascolarctos cinereus</name>
    <name type="common">Koala</name>
    <dbReference type="NCBI Taxonomy" id="38626"/>
    <lineage>
        <taxon>Eukaryota</taxon>
        <taxon>Metazoa</taxon>
        <taxon>Chordata</taxon>
        <taxon>Craniata</taxon>
        <taxon>Vertebrata</taxon>
        <taxon>Euteleostomi</taxon>
        <taxon>Mammalia</taxon>
        <taxon>Metatheria</taxon>
        <taxon>Diprotodontia</taxon>
        <taxon>Phascolarctidae</taxon>
        <taxon>Phascolarctos</taxon>
    </lineage>
</organism>
<reference evidence="12" key="1">
    <citation type="submission" date="2025-08" db="UniProtKB">
        <authorList>
            <consortium name="RefSeq"/>
        </authorList>
    </citation>
    <scope>IDENTIFICATION</scope>
    <source>
        <tissue evidence="12">Spleen</tissue>
    </source>
</reference>
<dbReference type="KEGG" id="pcw:110219055"/>
<dbReference type="GO" id="GO:0005634">
    <property type="term" value="C:nucleus"/>
    <property type="evidence" value="ECO:0007669"/>
    <property type="project" value="UniProtKB-SubCell"/>
</dbReference>
<evidence type="ECO:0000256" key="9">
    <source>
        <dbReference type="SAM" id="MobiDB-lite"/>
    </source>
</evidence>
<dbReference type="PANTHER" id="PTHR31520">
    <property type="entry name" value="VEXIN"/>
    <property type="match status" value="1"/>
</dbReference>
<evidence type="ECO:0000256" key="7">
    <source>
        <dbReference type="ARBA" id="ARBA00023136"/>
    </source>
</evidence>
<dbReference type="InterPro" id="IPR040470">
    <property type="entry name" value="Vexin"/>
</dbReference>
<dbReference type="GeneID" id="110219055"/>
<evidence type="ECO:0000256" key="8">
    <source>
        <dbReference type="ARBA" id="ARBA00023242"/>
    </source>
</evidence>
<keyword evidence="6" id="KW-0524">Neurogenesis</keyword>
<evidence type="ECO:0000313" key="11">
    <source>
        <dbReference type="Proteomes" id="UP000515140"/>
    </source>
</evidence>
<protein>
    <recommendedName>
        <fullName evidence="4">Vexin</fullName>
    </recommendedName>
</protein>
<evidence type="ECO:0000313" key="12">
    <source>
        <dbReference type="RefSeq" id="XP_020857826.1"/>
    </source>
</evidence>
<dbReference type="Pfam" id="PF15505">
    <property type="entry name" value="Vexin"/>
    <property type="match status" value="1"/>
</dbReference>
<dbReference type="InterPro" id="IPR027900">
    <property type="entry name" value="Vexin_dom"/>
</dbReference>
<comment type="subcellular location">
    <subcellularLocation>
        <location evidence="2">Cell membrane</location>
    </subcellularLocation>
    <subcellularLocation>
        <location evidence="1">Nucleus</location>
    </subcellularLocation>
</comment>